<dbReference type="PROSITE" id="PS51257">
    <property type="entry name" value="PROKAR_LIPOPROTEIN"/>
    <property type="match status" value="1"/>
</dbReference>
<gene>
    <name evidence="2" type="ORF">GCM10011591_37540</name>
</gene>
<feature type="transmembrane region" description="Helical" evidence="1">
    <location>
        <begin position="52"/>
        <end position="71"/>
    </location>
</feature>
<dbReference type="Proteomes" id="UP000612956">
    <property type="component" value="Unassembled WGS sequence"/>
</dbReference>
<reference evidence="2" key="1">
    <citation type="journal article" date="2014" name="Int. J. Syst. Evol. Microbiol.">
        <title>Complete genome sequence of Corynebacterium casei LMG S-19264T (=DSM 44701T), isolated from a smear-ripened cheese.</title>
        <authorList>
            <consortium name="US DOE Joint Genome Institute (JGI-PGF)"/>
            <person name="Walter F."/>
            <person name="Albersmeier A."/>
            <person name="Kalinowski J."/>
            <person name="Ruckert C."/>
        </authorList>
    </citation>
    <scope>NUCLEOTIDE SEQUENCE</scope>
    <source>
        <strain evidence="2">CGMCC 4.7278</strain>
    </source>
</reference>
<evidence type="ECO:0000256" key="1">
    <source>
        <dbReference type="SAM" id="Phobius"/>
    </source>
</evidence>
<keyword evidence="1" id="KW-0472">Membrane</keyword>
<accession>A0A917VC70</accession>
<name>A0A917VC70_9NOCA</name>
<feature type="transmembrane region" description="Helical" evidence="1">
    <location>
        <begin position="20"/>
        <end position="40"/>
    </location>
</feature>
<reference evidence="2" key="2">
    <citation type="submission" date="2020-09" db="EMBL/GenBank/DDBJ databases">
        <authorList>
            <person name="Sun Q."/>
            <person name="Zhou Y."/>
        </authorList>
    </citation>
    <scope>NUCLEOTIDE SEQUENCE</scope>
    <source>
        <strain evidence="2">CGMCC 4.7278</strain>
    </source>
</reference>
<dbReference type="RefSeq" id="WP_188830351.1">
    <property type="nucleotide sequence ID" value="NZ_BMMW01000004.1"/>
</dbReference>
<dbReference type="EMBL" id="BMMW01000004">
    <property type="protein sequence ID" value="GGK61759.1"/>
    <property type="molecule type" value="Genomic_DNA"/>
</dbReference>
<keyword evidence="1" id="KW-1133">Transmembrane helix</keyword>
<evidence type="ECO:0000313" key="3">
    <source>
        <dbReference type="Proteomes" id="UP000612956"/>
    </source>
</evidence>
<keyword evidence="1" id="KW-0812">Transmembrane</keyword>
<dbReference type="AlphaFoldDB" id="A0A917VC70"/>
<proteinExistence type="predicted"/>
<comment type="caution">
    <text evidence="2">The sequence shown here is derived from an EMBL/GenBank/DDBJ whole genome shotgun (WGS) entry which is preliminary data.</text>
</comment>
<sequence>MRQRENVHPSGPAFWQSATIALALSACAAAAIFGFVIGLADGSASLHEASPNHVFAIVAVILAVIAAGLAWRRTPTTVGAAVGVFTAGVLVAFVCVANA</sequence>
<organism evidence="2 3">
    <name type="scientific">Nocardia camponoti</name>
    <dbReference type="NCBI Taxonomy" id="1616106"/>
    <lineage>
        <taxon>Bacteria</taxon>
        <taxon>Bacillati</taxon>
        <taxon>Actinomycetota</taxon>
        <taxon>Actinomycetes</taxon>
        <taxon>Mycobacteriales</taxon>
        <taxon>Nocardiaceae</taxon>
        <taxon>Nocardia</taxon>
    </lineage>
</organism>
<keyword evidence="3" id="KW-1185">Reference proteome</keyword>
<evidence type="ECO:0000313" key="2">
    <source>
        <dbReference type="EMBL" id="GGK61759.1"/>
    </source>
</evidence>
<protein>
    <submittedName>
        <fullName evidence="2">Uncharacterized protein</fullName>
    </submittedName>
</protein>
<feature type="transmembrane region" description="Helical" evidence="1">
    <location>
        <begin position="77"/>
        <end position="97"/>
    </location>
</feature>